<evidence type="ECO:0000259" key="2">
    <source>
        <dbReference type="Pfam" id="PF20434"/>
    </source>
</evidence>
<dbReference type="InterPro" id="IPR050300">
    <property type="entry name" value="GDXG_lipolytic_enzyme"/>
</dbReference>
<reference evidence="3 4" key="1">
    <citation type="submission" date="2020-08" db="EMBL/GenBank/DDBJ databases">
        <title>Genome public.</title>
        <authorList>
            <person name="Liu C."/>
            <person name="Sun Q."/>
        </authorList>
    </citation>
    <scope>NUCLEOTIDE SEQUENCE [LARGE SCALE GENOMIC DNA]</scope>
    <source>
        <strain evidence="3 4">NSJ-13</strain>
    </source>
</reference>
<dbReference type="InterPro" id="IPR029058">
    <property type="entry name" value="AB_hydrolase_fold"/>
</dbReference>
<sequence>MTKFTEMIRDLFEETEQKQLATFDESITNPDNVVIYEQIQYGAEKQWNTLDIYRPKDSVGECLPILVNVHGGAWMQSSKERYKYYCWKLVQKGFAVVNINYRLVPHAYFPAPVEDLNTVMTWILEHAKEYNMDPSHIYGTGDSAGAQILGQYAAISSNEKYAGQFTFQIPKKNVFEAIVLNCGVYQVNYECRRSDLVRMIAFEYLNLENKNPEQITEEEYHSLYEQKIDLFEFGKYVTSQFPDTLLVTSETDFVKMHSLELMRYLMEQNVNARLYMCVSKEHELNHVFNINLKLQEAERCNNEEMEFLICHTKQN</sequence>
<evidence type="ECO:0000313" key="4">
    <source>
        <dbReference type="Proteomes" id="UP000631576"/>
    </source>
</evidence>
<comment type="caution">
    <text evidence="3">The sequence shown here is derived from an EMBL/GenBank/DDBJ whole genome shotgun (WGS) entry which is preliminary data.</text>
</comment>
<name>A0ABR7G4V1_9FIRM</name>
<evidence type="ECO:0000256" key="1">
    <source>
        <dbReference type="ARBA" id="ARBA00022801"/>
    </source>
</evidence>
<dbReference type="Proteomes" id="UP000631576">
    <property type="component" value="Unassembled WGS sequence"/>
</dbReference>
<dbReference type="Gene3D" id="3.40.50.1820">
    <property type="entry name" value="alpha/beta hydrolase"/>
    <property type="match status" value="1"/>
</dbReference>
<proteinExistence type="predicted"/>
<evidence type="ECO:0000313" key="3">
    <source>
        <dbReference type="EMBL" id="MBC5682466.1"/>
    </source>
</evidence>
<dbReference type="InterPro" id="IPR049492">
    <property type="entry name" value="BD-FAE-like_dom"/>
</dbReference>
<feature type="domain" description="BD-FAE-like" evidence="2">
    <location>
        <begin position="50"/>
        <end position="252"/>
    </location>
</feature>
<dbReference type="RefSeq" id="WP_118724753.1">
    <property type="nucleotide sequence ID" value="NZ_JACOPE010000001.1"/>
</dbReference>
<dbReference type="PANTHER" id="PTHR48081">
    <property type="entry name" value="AB HYDROLASE SUPERFAMILY PROTEIN C4A8.06C"/>
    <property type="match status" value="1"/>
</dbReference>
<keyword evidence="1 3" id="KW-0378">Hydrolase</keyword>
<gene>
    <name evidence="3" type="ORF">H8S40_02535</name>
</gene>
<accession>A0ABR7G4V1</accession>
<organism evidence="3 4">
    <name type="scientific">Ruminococcus hominis</name>
    <dbReference type="NCBI Taxonomy" id="2763065"/>
    <lineage>
        <taxon>Bacteria</taxon>
        <taxon>Bacillati</taxon>
        <taxon>Bacillota</taxon>
        <taxon>Clostridia</taxon>
        <taxon>Eubacteriales</taxon>
        <taxon>Oscillospiraceae</taxon>
        <taxon>Ruminococcus</taxon>
    </lineage>
</organism>
<dbReference type="SUPFAM" id="SSF53474">
    <property type="entry name" value="alpha/beta-Hydrolases"/>
    <property type="match status" value="1"/>
</dbReference>
<protein>
    <submittedName>
        <fullName evidence="3">Alpha/beta hydrolase</fullName>
    </submittedName>
</protein>
<dbReference type="GO" id="GO:0016787">
    <property type="term" value="F:hydrolase activity"/>
    <property type="evidence" value="ECO:0007669"/>
    <property type="project" value="UniProtKB-KW"/>
</dbReference>
<dbReference type="Pfam" id="PF20434">
    <property type="entry name" value="BD-FAE"/>
    <property type="match status" value="1"/>
</dbReference>
<dbReference type="EMBL" id="JACOPE010000001">
    <property type="protein sequence ID" value="MBC5682466.1"/>
    <property type="molecule type" value="Genomic_DNA"/>
</dbReference>
<keyword evidence="4" id="KW-1185">Reference proteome</keyword>